<dbReference type="GO" id="GO:0009073">
    <property type="term" value="P:aromatic amino acid family biosynthetic process"/>
    <property type="evidence" value="ECO:0007669"/>
    <property type="project" value="UniProtKB-KW"/>
</dbReference>
<dbReference type="GO" id="GO:0050661">
    <property type="term" value="F:NADP binding"/>
    <property type="evidence" value="ECO:0007669"/>
    <property type="project" value="TreeGrafter"/>
</dbReference>
<dbReference type="PANTHER" id="PTHR21089:SF1">
    <property type="entry name" value="BIFUNCTIONAL 3-DEHYDROQUINATE DEHYDRATASE_SHIKIMATE DEHYDROGENASE, CHLOROPLASTIC"/>
    <property type="match status" value="1"/>
</dbReference>
<dbReference type="SUPFAM" id="SSF51735">
    <property type="entry name" value="NAD(P)-binding Rossmann-fold domains"/>
    <property type="match status" value="1"/>
</dbReference>
<dbReference type="AlphaFoldDB" id="A0A1I6QAD9"/>
<dbReference type="RefSeq" id="WP_038265114.1">
    <property type="nucleotide sequence ID" value="NZ_FPAG01000002.1"/>
</dbReference>
<evidence type="ECO:0000259" key="4">
    <source>
        <dbReference type="Pfam" id="PF08501"/>
    </source>
</evidence>
<dbReference type="InterPro" id="IPR036291">
    <property type="entry name" value="NAD(P)-bd_dom_sf"/>
</dbReference>
<dbReference type="EMBL" id="FPAG01000002">
    <property type="protein sequence ID" value="SFS49426.1"/>
    <property type="molecule type" value="Genomic_DNA"/>
</dbReference>
<accession>A0A1I6QAD9</accession>
<dbReference type="SUPFAM" id="SSF53223">
    <property type="entry name" value="Aminoacid dehydrogenase-like, N-terminal domain"/>
    <property type="match status" value="1"/>
</dbReference>
<dbReference type="OrthoDB" id="9792692at2"/>
<dbReference type="GO" id="GO:0019632">
    <property type="term" value="P:shikimate metabolic process"/>
    <property type="evidence" value="ECO:0007669"/>
    <property type="project" value="TreeGrafter"/>
</dbReference>
<keyword evidence="2" id="KW-0560">Oxidoreductase</keyword>
<dbReference type="InterPro" id="IPR013708">
    <property type="entry name" value="Shikimate_DH-bd_N"/>
</dbReference>
<feature type="domain" description="Shikimate dehydrogenase substrate binding N-terminal" evidence="4">
    <location>
        <begin position="14"/>
        <end position="96"/>
    </location>
</feature>
<dbReference type="GO" id="GO:0004764">
    <property type="term" value="F:shikimate 3-dehydrogenase (NADP+) activity"/>
    <property type="evidence" value="ECO:0007669"/>
    <property type="project" value="InterPro"/>
</dbReference>
<name>A0A1I6QAD9_9FLAO</name>
<dbReference type="GO" id="GO:0005829">
    <property type="term" value="C:cytosol"/>
    <property type="evidence" value="ECO:0007669"/>
    <property type="project" value="TreeGrafter"/>
</dbReference>
<gene>
    <name evidence="5" type="ORF">SAMN04487906_0542</name>
</gene>
<evidence type="ECO:0000313" key="5">
    <source>
        <dbReference type="EMBL" id="SFS49426.1"/>
    </source>
</evidence>
<evidence type="ECO:0000313" key="6">
    <source>
        <dbReference type="Proteomes" id="UP000183209"/>
    </source>
</evidence>
<protein>
    <submittedName>
        <fullName evidence="5">Shikimate dehydrogenase</fullName>
    </submittedName>
</protein>
<reference evidence="5 6" key="1">
    <citation type="submission" date="2016-10" db="EMBL/GenBank/DDBJ databases">
        <authorList>
            <person name="de Groot N.N."/>
        </authorList>
    </citation>
    <scope>NUCLEOTIDE SEQUENCE [LARGE SCALE GENOMIC DNA]</scope>
    <source>
        <strain evidence="5 6">CGMCC 1.6114</strain>
    </source>
</reference>
<evidence type="ECO:0000256" key="1">
    <source>
        <dbReference type="ARBA" id="ARBA00004871"/>
    </source>
</evidence>
<keyword evidence="3" id="KW-0028">Amino-acid biosynthesis</keyword>
<dbReference type="GO" id="GO:0009423">
    <property type="term" value="P:chorismate biosynthetic process"/>
    <property type="evidence" value="ECO:0007669"/>
    <property type="project" value="TreeGrafter"/>
</dbReference>
<evidence type="ECO:0000256" key="2">
    <source>
        <dbReference type="ARBA" id="ARBA00023002"/>
    </source>
</evidence>
<comment type="pathway">
    <text evidence="1">Metabolic intermediate biosynthesis; chorismate biosynthesis; chorismate from D-erythrose 4-phosphate and phosphoenolpyruvate: step 4/7.</text>
</comment>
<dbReference type="Gene3D" id="3.40.50.720">
    <property type="entry name" value="NAD(P)-binding Rossmann-like Domain"/>
    <property type="match status" value="1"/>
</dbReference>
<organism evidence="5 6">
    <name type="scientific">Zhouia amylolytica</name>
    <dbReference type="NCBI Taxonomy" id="376730"/>
    <lineage>
        <taxon>Bacteria</taxon>
        <taxon>Pseudomonadati</taxon>
        <taxon>Bacteroidota</taxon>
        <taxon>Flavobacteriia</taxon>
        <taxon>Flavobacteriales</taxon>
        <taxon>Flavobacteriaceae</taxon>
        <taxon>Zhouia</taxon>
    </lineage>
</organism>
<dbReference type="InterPro" id="IPR046346">
    <property type="entry name" value="Aminoacid_DH-like_N_sf"/>
</dbReference>
<dbReference type="PANTHER" id="PTHR21089">
    <property type="entry name" value="SHIKIMATE DEHYDROGENASE"/>
    <property type="match status" value="1"/>
</dbReference>
<evidence type="ECO:0000256" key="3">
    <source>
        <dbReference type="ARBA" id="ARBA00023141"/>
    </source>
</evidence>
<proteinExistence type="predicted"/>
<keyword evidence="3" id="KW-0057">Aromatic amino acid biosynthesis</keyword>
<dbReference type="CDD" id="cd01065">
    <property type="entry name" value="NAD_bind_Shikimate_DH"/>
    <property type="match status" value="1"/>
</dbReference>
<dbReference type="InterPro" id="IPR022893">
    <property type="entry name" value="Shikimate_DH_fam"/>
</dbReference>
<dbReference type="Pfam" id="PF08501">
    <property type="entry name" value="Shikimate_dh_N"/>
    <property type="match status" value="1"/>
</dbReference>
<sequence length="252" mass="28698">MENAQQNKHKLFGLIGKNISYSFSRTYFSKKFEELQLSNCSYVNFDLENIAKFPNILKEHPEVKGMNVTIPYKQAVIPFLDSLNKNAKTIGAVNTIKITKKGKLKGYNTDYYGFKKSIEPFIKPNHTKALILGTGGASKAIAFALKKMGIDYNFVSRSSSNADFTYKILTKYIIEDHPIIINCTPLGTYPNIEDKPPIPYEFITKKHLLYDLIYNPEETAFLKLGKEKGAAICNGLKMLEFQAEKAWKIWNE</sequence>
<dbReference type="Gene3D" id="3.40.50.10860">
    <property type="entry name" value="Leucine Dehydrogenase, chain A, domain 1"/>
    <property type="match status" value="1"/>
</dbReference>
<dbReference type="Proteomes" id="UP000183209">
    <property type="component" value="Unassembled WGS sequence"/>
</dbReference>